<name>A0A094PV56_9ZZZZ</name>
<comment type="caution">
    <text evidence="1">The sequence shown here is derived from an EMBL/GenBank/DDBJ whole genome shotgun (WGS) entry which is preliminary data.</text>
</comment>
<organism evidence="1">
    <name type="scientific">freshwater metagenome</name>
    <dbReference type="NCBI Taxonomy" id="449393"/>
    <lineage>
        <taxon>unclassified sequences</taxon>
        <taxon>metagenomes</taxon>
        <taxon>ecological metagenomes</taxon>
    </lineage>
</organism>
<proteinExistence type="predicted"/>
<dbReference type="AlphaFoldDB" id="A0A094PV56"/>
<reference evidence="1" key="1">
    <citation type="submission" date="2014-05" db="EMBL/GenBank/DDBJ databases">
        <title>Key roles for freshwater Actinobacteria revealed by deep metagenomic sequencing.</title>
        <authorList>
            <person name="Ghai R."/>
            <person name="Mizuno C.M."/>
            <person name="Picazo A."/>
            <person name="Camacho A."/>
            <person name="Rodriguez-Valera F."/>
        </authorList>
    </citation>
    <scope>NUCLEOTIDE SEQUENCE</scope>
</reference>
<protein>
    <submittedName>
        <fullName evidence="1">Uncharacterized protein</fullName>
    </submittedName>
</protein>
<gene>
    <name evidence="1" type="ORF">GM50_18385</name>
</gene>
<evidence type="ECO:0000313" key="1">
    <source>
        <dbReference type="EMBL" id="KGA14997.1"/>
    </source>
</evidence>
<dbReference type="EMBL" id="JNSK01000110">
    <property type="protein sequence ID" value="KGA14997.1"/>
    <property type="molecule type" value="Genomic_DNA"/>
</dbReference>
<sequence length="66" mass="7736">MPTELESQFTELIGSRVTIRLHDPEGGFRDILGHLLTPYSLRNKRGEIIEFSHNEIFVWKQVIEKL</sequence>
<accession>A0A094PV56</accession>